<evidence type="ECO:0008006" key="3">
    <source>
        <dbReference type="Google" id="ProtNLM"/>
    </source>
</evidence>
<keyword evidence="2" id="KW-1185">Reference proteome</keyword>
<accession>A0AA36FVM8</accession>
<feature type="non-terminal residue" evidence="1">
    <location>
        <position position="746"/>
    </location>
</feature>
<dbReference type="AlphaFoldDB" id="A0AA36FVM8"/>
<dbReference type="Gene3D" id="2.60.120.200">
    <property type="match status" value="1"/>
</dbReference>
<dbReference type="InterPro" id="IPR013320">
    <property type="entry name" value="ConA-like_dom_sf"/>
</dbReference>
<evidence type="ECO:0000313" key="2">
    <source>
        <dbReference type="Proteomes" id="UP001177023"/>
    </source>
</evidence>
<evidence type="ECO:0000313" key="1">
    <source>
        <dbReference type="EMBL" id="CAJ0569321.1"/>
    </source>
</evidence>
<dbReference type="SUPFAM" id="SSF49899">
    <property type="entry name" value="Concanavalin A-like lectins/glucanases"/>
    <property type="match status" value="1"/>
</dbReference>
<name>A0AA36FVM8_9BILA</name>
<proteinExistence type="predicted"/>
<sequence>MAGYEDERDRLREHLGIAWLPHGLDKTAVSDKTIRRSTDLNCDFSSPKECRWKNMEARHEMDSLDFHLFEKVDWTEFPALQVRPGPSKVAQGDKMIFTGDRKREEQSAIYYSSPIGCQNATGNLTFTFWVYNDARVEVLLLEDRPGGKLKELAEKPYVDCGTISLNTECHADIPARQTPFRLAIRAYDIANKEGSFVMVDQIMYSAPLCNVGVDLGDNFSTKPLITAAMGKDISLASQLDCADYDEKCRWRSGGQSDKMWRRSTSPLPREFLYNTTGSYMGPSGAYAVLYIDQGSKRPLDVLKADPIPCQSQTENKLSFRWWATRDVRLEVCAVGPPGTPEECRSLPAETSPAPAEVSFRTASTQFTIQIRVASFSPDFDSVVIIDDLTYRATLCTDPLSVFDLGEHFVSTPMLSLLLHRHVNSGKELSCDFSKRAADCVWGSTEYNNVEDSELVPDVWQVGHGPLNEEKLYSLSGQTRTPDGEFAVAKFETGGSSLLLSEVIRCVLDDVSISFNMWATGTASLQVCLVEESSPSLLDCQPAASGPVVVDLPPIKKPFRIALRADAEDQGLLIVDDIDVQGSVCPAFARQFASKHFSPAVEHPDPNVCRLLSCDFSHGHACLYTHNTVPGSAPFRVTNAGARATISKGRPVAVLESVPFRLNTIGRLHFTYATTGDASLYVCNDSVKKELESCFKVEGSDGEDYIELLPSDTKVYLIGRLSEHSLDLGSLRIMNLTLTDTIDEPAC</sequence>
<reference evidence="1" key="1">
    <citation type="submission" date="2023-06" db="EMBL/GenBank/DDBJ databases">
        <authorList>
            <person name="Delattre M."/>
        </authorList>
    </citation>
    <scope>NUCLEOTIDE SEQUENCE</scope>
    <source>
        <strain evidence="1">AF72</strain>
    </source>
</reference>
<dbReference type="Proteomes" id="UP001177023">
    <property type="component" value="Unassembled WGS sequence"/>
</dbReference>
<gene>
    <name evidence="1" type="ORF">MSPICULIGERA_LOCUS7804</name>
</gene>
<organism evidence="1 2">
    <name type="scientific">Mesorhabditis spiculigera</name>
    <dbReference type="NCBI Taxonomy" id="96644"/>
    <lineage>
        <taxon>Eukaryota</taxon>
        <taxon>Metazoa</taxon>
        <taxon>Ecdysozoa</taxon>
        <taxon>Nematoda</taxon>
        <taxon>Chromadorea</taxon>
        <taxon>Rhabditida</taxon>
        <taxon>Rhabditina</taxon>
        <taxon>Rhabditomorpha</taxon>
        <taxon>Rhabditoidea</taxon>
        <taxon>Rhabditidae</taxon>
        <taxon>Mesorhabditinae</taxon>
        <taxon>Mesorhabditis</taxon>
    </lineage>
</organism>
<dbReference type="EMBL" id="CATQJA010002007">
    <property type="protein sequence ID" value="CAJ0569321.1"/>
    <property type="molecule type" value="Genomic_DNA"/>
</dbReference>
<protein>
    <recommendedName>
        <fullName evidence="3">MAM domain-containing protein</fullName>
    </recommendedName>
</protein>
<comment type="caution">
    <text evidence="1">The sequence shown here is derived from an EMBL/GenBank/DDBJ whole genome shotgun (WGS) entry which is preliminary data.</text>
</comment>